<dbReference type="Pfam" id="PF00487">
    <property type="entry name" value="FA_desaturase"/>
    <property type="match status" value="1"/>
</dbReference>
<dbReference type="GO" id="GO:0008610">
    <property type="term" value="P:lipid biosynthetic process"/>
    <property type="evidence" value="ECO:0007669"/>
    <property type="project" value="UniProtKB-ARBA"/>
</dbReference>
<evidence type="ECO:0000256" key="1">
    <source>
        <dbReference type="SAM" id="Phobius"/>
    </source>
</evidence>
<dbReference type="RefSeq" id="WP_367886313.1">
    <property type="nucleotide sequence ID" value="NZ_CP130612.1"/>
</dbReference>
<dbReference type="GO" id="GO:0016717">
    <property type="term" value="F:oxidoreductase activity, acting on paired donors, with oxidation of a pair of donors resulting in the reduction of molecular oxygen to two molecules of water"/>
    <property type="evidence" value="ECO:0007669"/>
    <property type="project" value="TreeGrafter"/>
</dbReference>
<evidence type="ECO:0000259" key="2">
    <source>
        <dbReference type="Pfam" id="PF00487"/>
    </source>
</evidence>
<evidence type="ECO:0000313" key="3">
    <source>
        <dbReference type="EMBL" id="WKW13458.1"/>
    </source>
</evidence>
<accession>A0AA49JXK3</accession>
<sequence>MAEVDGFDPYQPYRSTLLTPERVRALSQLRPGIVVRDAVLCWATIIAAWTIASWDGRAWVCLLAAVFVGSRYYALYIMGHDGLHRRLFPTRAANDRFNDLVILGPIGAITRLNNRNHLAHHQYLGHAEDPDRFKHACFNKSERLELAAFLVGITSVWRAAHNVLVGNRATGDGYTVRDLAILGGWQVALIGGLTAAFGWWGYPLMWLLPVFVFTYLADLCRSFLEHSHPEADATADHHRLITFESNAFERWFLAPMHMNLHVAHHLWVGIPYYNLPVADAEMSQHPLARELERRGSYLAYLWRYWRALPLDECKPAGRLA</sequence>
<dbReference type="InterPro" id="IPR005804">
    <property type="entry name" value="FA_desaturase_dom"/>
</dbReference>
<dbReference type="KEGG" id="pspc:Strain318_002778"/>
<gene>
    <name evidence="3" type="ORF">Strain138_002778</name>
    <name evidence="4" type="ORF">Strain318_002778</name>
</gene>
<feature type="transmembrane region" description="Helical" evidence="1">
    <location>
        <begin position="33"/>
        <end position="51"/>
    </location>
</feature>
<dbReference type="EMBL" id="CP130613">
    <property type="protein sequence ID" value="WKW16365.1"/>
    <property type="molecule type" value="Genomic_DNA"/>
</dbReference>
<evidence type="ECO:0000313" key="5">
    <source>
        <dbReference type="Proteomes" id="UP001229955"/>
    </source>
</evidence>
<keyword evidence="1" id="KW-0472">Membrane</keyword>
<name>A0AA49Q9I8_9BACT</name>
<dbReference type="GO" id="GO:0016020">
    <property type="term" value="C:membrane"/>
    <property type="evidence" value="ECO:0007669"/>
    <property type="project" value="TreeGrafter"/>
</dbReference>
<dbReference type="InterPro" id="IPR012171">
    <property type="entry name" value="Fatty_acid_desaturase"/>
</dbReference>
<feature type="transmembrane region" description="Helical" evidence="1">
    <location>
        <begin position="57"/>
        <end position="78"/>
    </location>
</feature>
<organism evidence="4 5">
    <name type="scientific">Pseudogemmatithrix spongiicola</name>
    <dbReference type="NCBI Taxonomy" id="3062599"/>
    <lineage>
        <taxon>Bacteria</taxon>
        <taxon>Pseudomonadati</taxon>
        <taxon>Gemmatimonadota</taxon>
        <taxon>Gemmatimonadia</taxon>
        <taxon>Gemmatimonadales</taxon>
        <taxon>Gemmatimonadaceae</taxon>
        <taxon>Pseudogemmatithrix</taxon>
    </lineage>
</organism>
<keyword evidence="5" id="KW-1185">Reference proteome</keyword>
<dbReference type="Proteomes" id="UP001229955">
    <property type="component" value="Chromosome"/>
</dbReference>
<feature type="transmembrane region" description="Helical" evidence="1">
    <location>
        <begin position="179"/>
        <end position="200"/>
    </location>
</feature>
<accession>A0AA49Q9I8</accession>
<protein>
    <submittedName>
        <fullName evidence="4">Fatty acid desaturase</fullName>
        <ecNumber evidence="4">1.14.19.-</ecNumber>
    </submittedName>
</protein>
<keyword evidence="1" id="KW-1133">Transmembrane helix</keyword>
<feature type="domain" description="Fatty acid desaturase" evidence="2">
    <location>
        <begin position="58"/>
        <end position="284"/>
    </location>
</feature>
<dbReference type="PANTHER" id="PTHR19353">
    <property type="entry name" value="FATTY ACID DESATURASE 2"/>
    <property type="match status" value="1"/>
</dbReference>
<reference evidence="4" key="1">
    <citation type="submission" date="2023-07" db="EMBL/GenBank/DDBJ databases">
        <authorList>
            <person name="Haufschild T."/>
            <person name="Kallscheuer N."/>
            <person name="Hammer J."/>
            <person name="Kohn T."/>
            <person name="Kabuu M."/>
            <person name="Jogler M."/>
            <person name="Wohfarth N."/>
            <person name="Heuer A."/>
            <person name="Rohde M."/>
            <person name="van Teeseling M.C.F."/>
            <person name="Jogler C."/>
        </authorList>
    </citation>
    <scope>NUCLEOTIDE SEQUENCE</scope>
    <source>
        <strain evidence="3">Strain 138</strain>
        <strain evidence="4">Strain 318</strain>
    </source>
</reference>
<dbReference type="AlphaFoldDB" id="A0AA49Q9I8"/>
<keyword evidence="1" id="KW-0812">Transmembrane</keyword>
<dbReference type="EC" id="1.14.19.-" evidence="4"/>
<evidence type="ECO:0000313" key="4">
    <source>
        <dbReference type="EMBL" id="WKW16365.1"/>
    </source>
</evidence>
<dbReference type="PANTHER" id="PTHR19353:SF19">
    <property type="entry name" value="DELTA(5) FATTY ACID DESATURASE C-RELATED"/>
    <property type="match status" value="1"/>
</dbReference>
<proteinExistence type="predicted"/>
<dbReference type="EMBL" id="CP130612">
    <property type="protein sequence ID" value="WKW13458.1"/>
    <property type="molecule type" value="Genomic_DNA"/>
</dbReference>
<keyword evidence="4" id="KW-0560">Oxidoreductase</keyword>